<dbReference type="PANTHER" id="PTHR30146">
    <property type="entry name" value="LACI-RELATED TRANSCRIPTIONAL REPRESSOR"/>
    <property type="match status" value="1"/>
</dbReference>
<keyword evidence="1" id="KW-0678">Repressor</keyword>
<evidence type="ECO:0000256" key="1">
    <source>
        <dbReference type="ARBA" id="ARBA00022491"/>
    </source>
</evidence>
<evidence type="ECO:0000313" key="7">
    <source>
        <dbReference type="EMBL" id="ECB0427628.1"/>
    </source>
</evidence>
<keyword evidence="2" id="KW-0805">Transcription regulation</keyword>
<dbReference type="GO" id="GO:0003700">
    <property type="term" value="F:DNA-binding transcription factor activity"/>
    <property type="evidence" value="ECO:0007669"/>
    <property type="project" value="TreeGrafter"/>
</dbReference>
<accession>A0A5J0VE73</accession>
<dbReference type="InterPro" id="IPR046335">
    <property type="entry name" value="LacI/GalR-like_sensor"/>
</dbReference>
<evidence type="ECO:0000313" key="6">
    <source>
        <dbReference type="EMBL" id="EBV2086572.1"/>
    </source>
</evidence>
<dbReference type="SUPFAM" id="SSF53822">
    <property type="entry name" value="Periplasmic binding protein-like I"/>
    <property type="match status" value="1"/>
</dbReference>
<name>A0A5J0VE73_SALET</name>
<sequence length="218" mass="24089">MISGKLIEGIISIDEISLTPNLDILSNSIPWVLCGEKSEHEHFSSVCIDDEEATYFIVKKLIETGKKKIALINHDTKLSYAKKRQLGFERALSEGNINPNNIVYVKAHSFHDGAEALAEICSKPSMPDAIIAASDILAVGAMHQAKKMGINIPEELSIIGFDNIPIAKMLSPQLSTIHQPTEKIGEIALKILDDKINFPEKPSQAVILEWQFMERGTN</sequence>
<dbReference type="Gene3D" id="3.40.50.2300">
    <property type="match status" value="2"/>
</dbReference>
<protein>
    <recommendedName>
        <fullName evidence="5">Transcriptional regulator LacI/GalR-like sensor domain-containing protein</fullName>
    </recommendedName>
</protein>
<dbReference type="AlphaFoldDB" id="A0A5J0VE73"/>
<dbReference type="InterPro" id="IPR028082">
    <property type="entry name" value="Peripla_BP_I"/>
</dbReference>
<dbReference type="GO" id="GO:0000976">
    <property type="term" value="F:transcription cis-regulatory region binding"/>
    <property type="evidence" value="ECO:0007669"/>
    <property type="project" value="TreeGrafter"/>
</dbReference>
<evidence type="ECO:0000256" key="2">
    <source>
        <dbReference type="ARBA" id="ARBA00023015"/>
    </source>
</evidence>
<evidence type="ECO:0000256" key="3">
    <source>
        <dbReference type="ARBA" id="ARBA00023125"/>
    </source>
</evidence>
<keyword evidence="3" id="KW-0238">DNA-binding</keyword>
<gene>
    <name evidence="6" type="ORF">DNZ68_14710</name>
    <name evidence="7" type="ORF">EUV16_13130</name>
</gene>
<keyword evidence="4" id="KW-0804">Transcription</keyword>
<dbReference type="EMBL" id="AAHWHN010000010">
    <property type="protein sequence ID" value="ECB0427628.1"/>
    <property type="molecule type" value="Genomic_DNA"/>
</dbReference>
<feature type="domain" description="Transcriptional regulator LacI/GalR-like sensor" evidence="5">
    <location>
        <begin position="58"/>
        <end position="217"/>
    </location>
</feature>
<dbReference type="Pfam" id="PF13377">
    <property type="entry name" value="Peripla_BP_3"/>
    <property type="match status" value="1"/>
</dbReference>
<reference evidence="6" key="1">
    <citation type="submission" date="2018-06" db="EMBL/GenBank/DDBJ databases">
        <authorList>
            <person name="Ashton P.M."/>
            <person name="Dallman T."/>
            <person name="Nair S."/>
            <person name="De Pinna E."/>
            <person name="Peters T."/>
            <person name="Grant K."/>
        </authorList>
    </citation>
    <scope>NUCLEOTIDE SEQUENCE</scope>
    <source>
        <strain evidence="6">227932</strain>
        <strain evidence="7">559803</strain>
    </source>
</reference>
<evidence type="ECO:0000256" key="4">
    <source>
        <dbReference type="ARBA" id="ARBA00023163"/>
    </source>
</evidence>
<dbReference type="PANTHER" id="PTHR30146:SF109">
    <property type="entry name" value="HTH-TYPE TRANSCRIPTIONAL REGULATOR GALS"/>
    <property type="match status" value="1"/>
</dbReference>
<evidence type="ECO:0000259" key="5">
    <source>
        <dbReference type="Pfam" id="PF13377"/>
    </source>
</evidence>
<comment type="caution">
    <text evidence="6">The sequence shown here is derived from an EMBL/GenBank/DDBJ whole genome shotgun (WGS) entry which is preliminary data.</text>
</comment>
<proteinExistence type="predicted"/>
<organism evidence="6">
    <name type="scientific">Salmonella enterica subsp. enterica serovar Agbeni</name>
    <dbReference type="NCBI Taxonomy" id="1967642"/>
    <lineage>
        <taxon>Bacteria</taxon>
        <taxon>Pseudomonadati</taxon>
        <taxon>Pseudomonadota</taxon>
        <taxon>Gammaproteobacteria</taxon>
        <taxon>Enterobacterales</taxon>
        <taxon>Enterobacteriaceae</taxon>
        <taxon>Salmonella</taxon>
    </lineage>
</organism>
<dbReference type="EMBL" id="AAHEMO010000011">
    <property type="protein sequence ID" value="EBV2086572.1"/>
    <property type="molecule type" value="Genomic_DNA"/>
</dbReference>